<dbReference type="Proteomes" id="UP000036771">
    <property type="component" value="Unassembled WGS sequence"/>
</dbReference>
<dbReference type="STRING" id="1629334.Cva_00220"/>
<dbReference type="EMBL" id="BBVC01000010">
    <property type="protein sequence ID" value="GAO97584.1"/>
    <property type="molecule type" value="Genomic_DNA"/>
</dbReference>
<protein>
    <submittedName>
        <fullName evidence="1">Uncharacterized protein</fullName>
    </submittedName>
</protein>
<keyword evidence="2" id="KW-1185">Reference proteome</keyword>
<sequence length="46" mass="5403">METILIPRDEVRQILVDLETFLDLGLWGYFFSAMAQLEDILGETHY</sequence>
<dbReference type="AlphaFoldDB" id="A0A0K8MCH7"/>
<name>A0A0K8MCH7_9PROT</name>
<evidence type="ECO:0000313" key="1">
    <source>
        <dbReference type="EMBL" id="GAO97584.1"/>
    </source>
</evidence>
<organism evidence="1 2">
    <name type="scientific">Caedimonas varicaedens</name>
    <dbReference type="NCBI Taxonomy" id="1629334"/>
    <lineage>
        <taxon>Bacteria</taxon>
        <taxon>Pseudomonadati</taxon>
        <taxon>Pseudomonadota</taxon>
        <taxon>Alphaproteobacteria</taxon>
        <taxon>Holosporales</taxon>
        <taxon>Caedimonadaceae</taxon>
        <taxon>Caedimonas</taxon>
    </lineage>
</organism>
<comment type="caution">
    <text evidence="1">The sequence shown here is derived from an EMBL/GenBank/DDBJ whole genome shotgun (WGS) entry which is preliminary data.</text>
</comment>
<gene>
    <name evidence="1" type="ORF">Cva_00220</name>
</gene>
<reference evidence="1 2" key="1">
    <citation type="submission" date="2015-03" db="EMBL/GenBank/DDBJ databases">
        <title>Caedibacter varicaedens, whole genome shotgun sequence.</title>
        <authorList>
            <person name="Suzuki H."/>
            <person name="Dapper A.L."/>
            <person name="Gibson A.K."/>
            <person name="Jackson C."/>
            <person name="Lee H."/>
            <person name="Pejaver V.R."/>
            <person name="Doak T."/>
            <person name="Lynch M."/>
        </authorList>
    </citation>
    <scope>NUCLEOTIDE SEQUENCE [LARGE SCALE GENOMIC DNA]</scope>
</reference>
<proteinExistence type="predicted"/>
<evidence type="ECO:0000313" key="2">
    <source>
        <dbReference type="Proteomes" id="UP000036771"/>
    </source>
</evidence>
<accession>A0A0K8MCH7</accession>